<dbReference type="PROSITE" id="PS50887">
    <property type="entry name" value="GGDEF"/>
    <property type="match status" value="1"/>
</dbReference>
<dbReference type="CDD" id="cd00130">
    <property type="entry name" value="PAS"/>
    <property type="match status" value="1"/>
</dbReference>
<dbReference type="OrthoDB" id="9814202at2"/>
<evidence type="ECO:0000259" key="2">
    <source>
        <dbReference type="PROSITE" id="PS50112"/>
    </source>
</evidence>
<dbReference type="PROSITE" id="PS50113">
    <property type="entry name" value="PAC"/>
    <property type="match status" value="1"/>
</dbReference>
<dbReference type="Gene3D" id="3.30.450.20">
    <property type="entry name" value="PAS domain"/>
    <property type="match status" value="2"/>
</dbReference>
<dbReference type="SMART" id="SM00091">
    <property type="entry name" value="PAS"/>
    <property type="match status" value="2"/>
</dbReference>
<accession>A0A2R4WVB7</accession>
<reference evidence="6 7" key="1">
    <citation type="submission" date="2018-04" db="EMBL/GenBank/DDBJ databases">
        <title>Methylobacterium sp. PR1016A genome.</title>
        <authorList>
            <person name="Park W."/>
        </authorList>
    </citation>
    <scope>NUCLEOTIDE SEQUENCE [LARGE SCALE GENOMIC DNA]</scope>
    <source>
        <strain evidence="6 7">PR1016A</strain>
    </source>
</reference>
<dbReference type="SUPFAM" id="SSF55073">
    <property type="entry name" value="Nucleotide cyclase"/>
    <property type="match status" value="1"/>
</dbReference>
<dbReference type="PROSITE" id="PS50883">
    <property type="entry name" value="EAL"/>
    <property type="match status" value="1"/>
</dbReference>
<dbReference type="PANTHER" id="PTHR44757:SF2">
    <property type="entry name" value="BIOFILM ARCHITECTURE MAINTENANCE PROTEIN MBAA"/>
    <property type="match status" value="1"/>
</dbReference>
<dbReference type="NCBIfam" id="TIGR00229">
    <property type="entry name" value="sensory_box"/>
    <property type="match status" value="1"/>
</dbReference>
<dbReference type="CDD" id="cd01949">
    <property type="entry name" value="GGDEF"/>
    <property type="match status" value="1"/>
</dbReference>
<evidence type="ECO:0000313" key="6">
    <source>
        <dbReference type="EMBL" id="AWB25465.1"/>
    </source>
</evidence>
<dbReference type="CDD" id="cd01948">
    <property type="entry name" value="EAL"/>
    <property type="match status" value="1"/>
</dbReference>
<dbReference type="InterPro" id="IPR035965">
    <property type="entry name" value="PAS-like_dom_sf"/>
</dbReference>
<evidence type="ECO:0000259" key="4">
    <source>
        <dbReference type="PROSITE" id="PS50883"/>
    </source>
</evidence>
<dbReference type="KEGG" id="mee:DA075_31760"/>
<dbReference type="PANTHER" id="PTHR44757">
    <property type="entry name" value="DIGUANYLATE CYCLASE DGCP"/>
    <property type="match status" value="1"/>
</dbReference>
<keyword evidence="7" id="KW-1185">Reference proteome</keyword>
<feature type="domain" description="PAS" evidence="2">
    <location>
        <begin position="52"/>
        <end position="84"/>
    </location>
</feature>
<feature type="domain" description="GGDEF" evidence="5">
    <location>
        <begin position="309"/>
        <end position="441"/>
    </location>
</feature>
<feature type="region of interest" description="Disordered" evidence="1">
    <location>
        <begin position="1"/>
        <end position="24"/>
    </location>
</feature>
<name>A0A2R4WVB7_9HYPH</name>
<dbReference type="Gene3D" id="3.30.70.270">
    <property type="match status" value="1"/>
</dbReference>
<dbReference type="InterPro" id="IPR043128">
    <property type="entry name" value="Rev_trsase/Diguanyl_cyclase"/>
</dbReference>
<dbReference type="Pfam" id="PF13426">
    <property type="entry name" value="PAS_9"/>
    <property type="match status" value="1"/>
</dbReference>
<dbReference type="Pfam" id="PF12860">
    <property type="entry name" value="PAS_7"/>
    <property type="match status" value="1"/>
</dbReference>
<dbReference type="NCBIfam" id="TIGR00254">
    <property type="entry name" value="GGDEF"/>
    <property type="match status" value="1"/>
</dbReference>
<sequence length="697" mass="74378">MRAAGPRCGATGRVTMRSEASAVREDESDVGSALHDACSRLVWNATDHALCLLDPVGRVAAWNPGAERLTGYPAAEVIGRAFAYGESPEESAAALAAAREAGRYETEGWWPRRDGSRFRAHTVIAALRDDGNGLAGFAQIIRDATPREEEGSQFQALALILDLALSTMSQGLCLFDADGKVRLLNQRFSAMFTAAGGRDLVGAPIEEIWALAFAGPEAEGAALLAADEAMLARGETVVVPTPDGRAIALVRRGVPGGAFVVTFDDVTRQREAELEISRLAHHDALTGLANRAMLWRRLRESAADESLPAGTALLFLDLDGFKAVNDDFGHQAGDALLQQVAERLRRALPQAGLAARFGGDEFALLLPGMAGDLAVPLAEGLLIELARPYAIEGQRPCHVTASIGIAFAEGASTPDAMLHQADCALYAAKSAGKAAWRSFTPELETERSDEERLEQDLRHAVAAGQLGVAYQPIIGLAHGGVSAQEALLRWTHPERGPVPPRKFIPIAEKSDLIRTLGLWVLDRACRDAAAWPEPARICVNVSVRQLGDGSLPRAVGEILSQTGLAPRRLELEITETVLSNTTEGIVDDLQLLHAMGVRISLDDFGVGFSSLGRLRAYPFDRIKLDASFVRDAVERPDCRAIVGVVAELGRRLGIETVAEGVETPAQLAVIHEEGFTEAQGYLFGRAVLTPPAAAPAA</sequence>
<dbReference type="InterPro" id="IPR035919">
    <property type="entry name" value="EAL_sf"/>
</dbReference>
<evidence type="ECO:0000256" key="1">
    <source>
        <dbReference type="SAM" id="MobiDB-lite"/>
    </source>
</evidence>
<dbReference type="SUPFAM" id="SSF141868">
    <property type="entry name" value="EAL domain-like"/>
    <property type="match status" value="1"/>
</dbReference>
<evidence type="ECO:0000259" key="5">
    <source>
        <dbReference type="PROSITE" id="PS50887"/>
    </source>
</evidence>
<evidence type="ECO:0000313" key="7">
    <source>
        <dbReference type="Proteomes" id="UP000244755"/>
    </source>
</evidence>
<dbReference type="InterPro" id="IPR000700">
    <property type="entry name" value="PAS-assoc_C"/>
</dbReference>
<dbReference type="SUPFAM" id="SSF55785">
    <property type="entry name" value="PYP-like sensor domain (PAS domain)"/>
    <property type="match status" value="2"/>
</dbReference>
<dbReference type="AlphaFoldDB" id="A0A2R4WVB7"/>
<dbReference type="SMART" id="SM00267">
    <property type="entry name" value="GGDEF"/>
    <property type="match status" value="1"/>
</dbReference>
<gene>
    <name evidence="6" type="ORF">DA075_31760</name>
</gene>
<feature type="domain" description="PAC" evidence="3">
    <location>
        <begin position="104"/>
        <end position="156"/>
    </location>
</feature>
<organism evidence="6 7">
    <name type="scientific">Methylobacterium currus</name>
    <dbReference type="NCBI Taxonomy" id="2051553"/>
    <lineage>
        <taxon>Bacteria</taxon>
        <taxon>Pseudomonadati</taxon>
        <taxon>Pseudomonadota</taxon>
        <taxon>Alphaproteobacteria</taxon>
        <taxon>Hyphomicrobiales</taxon>
        <taxon>Methylobacteriaceae</taxon>
        <taxon>Methylobacterium</taxon>
    </lineage>
</organism>
<protein>
    <submittedName>
        <fullName evidence="6">GGDEF domain-containing protein</fullName>
    </submittedName>
</protein>
<dbReference type="InterPro" id="IPR052155">
    <property type="entry name" value="Biofilm_reg_signaling"/>
</dbReference>
<dbReference type="InterPro" id="IPR000014">
    <property type="entry name" value="PAS"/>
</dbReference>
<evidence type="ECO:0000259" key="3">
    <source>
        <dbReference type="PROSITE" id="PS50113"/>
    </source>
</evidence>
<feature type="domain" description="EAL" evidence="4">
    <location>
        <begin position="450"/>
        <end position="697"/>
    </location>
</feature>
<dbReference type="EMBL" id="CP028844">
    <property type="protein sequence ID" value="AWB25465.1"/>
    <property type="molecule type" value="Genomic_DNA"/>
</dbReference>
<dbReference type="PROSITE" id="PS50112">
    <property type="entry name" value="PAS"/>
    <property type="match status" value="1"/>
</dbReference>
<dbReference type="Proteomes" id="UP000244755">
    <property type="component" value="Chromosome 2"/>
</dbReference>
<dbReference type="Gene3D" id="3.20.20.450">
    <property type="entry name" value="EAL domain"/>
    <property type="match status" value="1"/>
</dbReference>
<proteinExistence type="predicted"/>
<dbReference type="InterPro" id="IPR000160">
    <property type="entry name" value="GGDEF_dom"/>
</dbReference>
<dbReference type="Pfam" id="PF00990">
    <property type="entry name" value="GGDEF"/>
    <property type="match status" value="1"/>
</dbReference>
<dbReference type="InterPro" id="IPR001633">
    <property type="entry name" value="EAL_dom"/>
</dbReference>
<dbReference type="SMART" id="SM00052">
    <property type="entry name" value="EAL"/>
    <property type="match status" value="1"/>
</dbReference>
<dbReference type="Pfam" id="PF00563">
    <property type="entry name" value="EAL"/>
    <property type="match status" value="1"/>
</dbReference>
<dbReference type="InterPro" id="IPR029787">
    <property type="entry name" value="Nucleotide_cyclase"/>
</dbReference>